<sequence>MKRVDSVISLIYSLSKSEKKHFSLQVIKDKEEKDYLVIYDIIIKSKQPNGNTVKEEFYRRKPNGSFEVSIQYLYEKLTDTLLTLRKKKDIYYDLLNDLCKARMLYERSLFEECFEILSNTIEQAQFYENNEILTIALKLELEYLLHLNFPGMTEQELYHKHFIQNEALKRTRKITEQSSLHNLLKYRLSRKGSIRTPKQKQDMNDLMVNELYIAASTDSERNFELTRNHKLFQASYLMGVGDYGSALNSYKELNELFEENQQFWANPPIYYLSVLEGVLDSLRSIGNYDEMPYFLNKLQKLSTDTPLEFKINVICLLFQYELFPHLDKGDFSKCIEIISHYKENLYDKESWLNPIRKSELLLYTAIVHIGNHDFKQAKKYISNTILDHNLRYLPIMRTIRLVRLIAYYEIQDFELIKHESFSIYRGLSKKKEQSFKTEHIILHFLNKRDLPILKKDRETLWEKLSPEINSLHNDKYENQLLRIFDFTAWIEAKILKEKLSDVLARHSEVKKYHSK</sequence>
<evidence type="ECO:0000313" key="1">
    <source>
        <dbReference type="EMBL" id="CUQ41533.1"/>
    </source>
</evidence>
<dbReference type="Proteomes" id="UP000095541">
    <property type="component" value="Unassembled WGS sequence"/>
</dbReference>
<evidence type="ECO:0000313" key="2">
    <source>
        <dbReference type="Proteomes" id="UP000095541"/>
    </source>
</evidence>
<reference evidence="1 2" key="1">
    <citation type="submission" date="2015-09" db="EMBL/GenBank/DDBJ databases">
        <authorList>
            <consortium name="Pathogen Informatics"/>
        </authorList>
    </citation>
    <scope>NUCLEOTIDE SEQUENCE [LARGE SCALE GENOMIC DNA]</scope>
    <source>
        <strain evidence="1 2">2789STDY5834945</strain>
    </source>
</reference>
<dbReference type="RefSeq" id="WP_055221588.1">
    <property type="nucleotide sequence ID" value="NZ_CZBI01000008.1"/>
</dbReference>
<gene>
    <name evidence="1" type="ORF">ERS852557_04273</name>
</gene>
<protein>
    <submittedName>
        <fullName evidence="1">Uncharacterized protein</fullName>
    </submittedName>
</protein>
<dbReference type="AlphaFoldDB" id="A0A174W382"/>
<name>A0A174W382_BACT4</name>
<proteinExistence type="predicted"/>
<organism evidence="1 2">
    <name type="scientific">Bacteroides thetaiotaomicron</name>
    <dbReference type="NCBI Taxonomy" id="818"/>
    <lineage>
        <taxon>Bacteria</taxon>
        <taxon>Pseudomonadati</taxon>
        <taxon>Bacteroidota</taxon>
        <taxon>Bacteroidia</taxon>
        <taxon>Bacteroidales</taxon>
        <taxon>Bacteroidaceae</taxon>
        <taxon>Bacteroides</taxon>
    </lineage>
</organism>
<dbReference type="EMBL" id="CZBI01000008">
    <property type="protein sequence ID" value="CUQ41533.1"/>
    <property type="molecule type" value="Genomic_DNA"/>
</dbReference>
<accession>A0A174W382</accession>